<dbReference type="PROSITE" id="PS51468">
    <property type="entry name" value="VIT"/>
    <property type="match status" value="1"/>
</dbReference>
<keyword evidence="5" id="KW-1185">Reference proteome</keyword>
<feature type="transmembrane region" description="Helical" evidence="1">
    <location>
        <begin position="36"/>
        <end position="55"/>
    </location>
</feature>
<dbReference type="PROSITE" id="PS50234">
    <property type="entry name" value="VWFA"/>
    <property type="match status" value="1"/>
</dbReference>
<dbReference type="CDD" id="cd01461">
    <property type="entry name" value="vWA_interalpha_trypsin_inhibitor"/>
    <property type="match status" value="1"/>
</dbReference>
<dbReference type="SUPFAM" id="SSF53300">
    <property type="entry name" value="vWA-like"/>
    <property type="match status" value="1"/>
</dbReference>
<dbReference type="SMART" id="SM00327">
    <property type="entry name" value="VWA"/>
    <property type="match status" value="1"/>
</dbReference>
<dbReference type="AlphaFoldDB" id="A0A7W4WG00"/>
<evidence type="ECO:0000313" key="5">
    <source>
        <dbReference type="Proteomes" id="UP000535937"/>
    </source>
</evidence>
<comment type="caution">
    <text evidence="4">The sequence shown here is derived from an EMBL/GenBank/DDBJ whole genome shotgun (WGS) entry which is preliminary data.</text>
</comment>
<dbReference type="SMART" id="SM00609">
    <property type="entry name" value="VIT"/>
    <property type="match status" value="1"/>
</dbReference>
<dbReference type="RefSeq" id="WP_343057543.1">
    <property type="nucleotide sequence ID" value="NZ_JACHWZ010000034.1"/>
</dbReference>
<evidence type="ECO:0000313" key="4">
    <source>
        <dbReference type="EMBL" id="MBB3063534.1"/>
    </source>
</evidence>
<dbReference type="InterPro" id="IPR002035">
    <property type="entry name" value="VWF_A"/>
</dbReference>
<keyword evidence="1" id="KW-0472">Membrane</keyword>
<name>A0A7W4WG00_9GAMM</name>
<gene>
    <name evidence="4" type="ORF">FHS09_004393</name>
</gene>
<dbReference type="Gene3D" id="3.40.50.410">
    <property type="entry name" value="von Willebrand factor, type A domain"/>
    <property type="match status" value="1"/>
</dbReference>
<proteinExistence type="predicted"/>
<dbReference type="Proteomes" id="UP000535937">
    <property type="component" value="Unassembled WGS sequence"/>
</dbReference>
<dbReference type="InterPro" id="IPR036465">
    <property type="entry name" value="vWFA_dom_sf"/>
</dbReference>
<dbReference type="PANTHER" id="PTHR45737">
    <property type="entry name" value="VON WILLEBRAND FACTOR A DOMAIN-CONTAINING PROTEIN 5A"/>
    <property type="match status" value="1"/>
</dbReference>
<evidence type="ECO:0000256" key="1">
    <source>
        <dbReference type="SAM" id="Phobius"/>
    </source>
</evidence>
<organism evidence="4 5">
    <name type="scientific">Microbulbifer rhizosphaerae</name>
    <dbReference type="NCBI Taxonomy" id="1562603"/>
    <lineage>
        <taxon>Bacteria</taxon>
        <taxon>Pseudomonadati</taxon>
        <taxon>Pseudomonadota</taxon>
        <taxon>Gammaproteobacteria</taxon>
        <taxon>Cellvibrionales</taxon>
        <taxon>Microbulbiferaceae</taxon>
        <taxon>Microbulbifer</taxon>
    </lineage>
</organism>
<accession>A0A7W4WG00</accession>
<keyword evidence="1" id="KW-0812">Transmembrane</keyword>
<dbReference type="EMBL" id="JACHWZ010000034">
    <property type="protein sequence ID" value="MBB3063534.1"/>
    <property type="molecule type" value="Genomic_DNA"/>
</dbReference>
<evidence type="ECO:0000259" key="2">
    <source>
        <dbReference type="PROSITE" id="PS50234"/>
    </source>
</evidence>
<dbReference type="Pfam" id="PF13768">
    <property type="entry name" value="VWA_3"/>
    <property type="match status" value="1"/>
</dbReference>
<protein>
    <submittedName>
        <fullName evidence="4">Ca-activated chloride channel family protein</fullName>
    </submittedName>
</protein>
<dbReference type="Pfam" id="PF08487">
    <property type="entry name" value="VIT"/>
    <property type="match status" value="1"/>
</dbReference>
<feature type="domain" description="VIT" evidence="3">
    <location>
        <begin position="68"/>
        <end position="196"/>
    </location>
</feature>
<dbReference type="PANTHER" id="PTHR45737:SF6">
    <property type="entry name" value="VON WILLEBRAND FACTOR A DOMAIN-CONTAINING PROTEIN 5A"/>
    <property type="match status" value="1"/>
</dbReference>
<dbReference type="InterPro" id="IPR013694">
    <property type="entry name" value="VIT"/>
</dbReference>
<keyword evidence="1" id="KW-1133">Transmembrane helix</keyword>
<reference evidence="4 5" key="1">
    <citation type="submission" date="2020-08" db="EMBL/GenBank/DDBJ databases">
        <title>Genomic Encyclopedia of Type Strains, Phase III (KMG-III): the genomes of soil and plant-associated and newly described type strains.</title>
        <authorList>
            <person name="Whitman W."/>
        </authorList>
    </citation>
    <scope>NUCLEOTIDE SEQUENCE [LARGE SCALE GENOMIC DNA]</scope>
    <source>
        <strain evidence="4 5">CECT 8799</strain>
    </source>
</reference>
<sequence length="795" mass="87483">MNRALFSGQRIPRELLVLPTEEYYRRRYRGGKRSRWLLFLITALAVFIAAVGARAEQPVTLDDVESGDLLFNSAEQGRYVPAVHLASHARVEVRGLVAEVQLEQAFANRSDQWQEAVYVLPLPEQAAVNGLEIQVGERRIVGKVREREQAAQIYKAARAAGKRAALLEQQRPNLFTNKVANIAPGETIRVHIRYLQPVAYDSGTFSLRLPTTLTPRYIPGKVIEGVETELSVDGDGWALPTNQVPDADKITPFMWIPPVESTLRGSVKSPKMPPDSFAQPATELTANSSHKISIEVKLDGGLPLADINSPYHDIDFKKHSGGSYSVTLRNGSAAMDRDFALRWRPRTSAMPRAALFTEKGLAPDGEDGKDGEKLASTYLQLLLLPPDSAEKVRRLPREVIYVIDTSGSMGGNSIRQAKESLLLALSRLQPGDRFNVIEFNSNTRALFPRPVAADPVNIRHARAQVETLQARGGTEMAPALRLALSQQLPGDDNLVRQVVFITDGAVGNERALFELIQQSLANARLFTVGIGSAPNSHFMRKAAQFGRGVSVTIGDLGEVQEKMQALFAKLENPLATDLQITWPQGLVVEAYPKRIPDLYRGEPIQLVAKFGGAGLSGELQLRGRQAGKQFQLRLALKKSGSDVGRGIGSVWARSKIESLRDRQLAVGESSEAGQSLREQVLQLALDHQLASPYTSFVAVEEKVVRPQGEGLSKSPVPNVVARGQVLQRQTYPSTATGLNAQLLMAAALLSLGGLLRRGRALRCGLSQQLRRWLRKLLPDLRRVRLPQERNPVRTR</sequence>
<feature type="domain" description="VWFA" evidence="2">
    <location>
        <begin position="398"/>
        <end position="570"/>
    </location>
</feature>
<evidence type="ECO:0000259" key="3">
    <source>
        <dbReference type="PROSITE" id="PS51468"/>
    </source>
</evidence>